<evidence type="ECO:0000313" key="2">
    <source>
        <dbReference type="EMBL" id="VYT18764.1"/>
    </source>
</evidence>
<dbReference type="RefSeq" id="WP_146018220.1">
    <property type="nucleotide sequence ID" value="NZ_CACRSS010000016.1"/>
</dbReference>
<feature type="signal peptide" evidence="1">
    <location>
        <begin position="1"/>
        <end position="20"/>
    </location>
</feature>
<dbReference type="EMBL" id="CACRSS010000016">
    <property type="protein sequence ID" value="VYT18764.1"/>
    <property type="molecule type" value="Genomic_DNA"/>
</dbReference>
<accession>A0A6N2UKA2</accession>
<dbReference type="AlphaFoldDB" id="A0A6N2UKA2"/>
<protein>
    <submittedName>
        <fullName evidence="2">Uncharacterized protein</fullName>
    </submittedName>
</protein>
<keyword evidence="1" id="KW-0732">Signal</keyword>
<sequence>MKKYSIVLSILFLITSISHGEDKDIIEMQKNTYKEIVKISKCCSSIKLYYSDDEGKRELELKNNDKERIANLLTTVSYKKPLINKGVHVYPSYSLSLNIISKKEGEYSIDITPMGDIPEYMPIDLSEDRKKTIKEIIKPYIKLILSK</sequence>
<name>A0A6N2UKA2_9BACT</name>
<gene>
    <name evidence="2" type="ORF">AMLFYP55_01007</name>
</gene>
<organism evidence="2">
    <name type="scientific">Akkermansia muciniphila</name>
    <dbReference type="NCBI Taxonomy" id="239935"/>
    <lineage>
        <taxon>Bacteria</taxon>
        <taxon>Pseudomonadati</taxon>
        <taxon>Verrucomicrobiota</taxon>
        <taxon>Verrucomicrobiia</taxon>
        <taxon>Verrucomicrobiales</taxon>
        <taxon>Akkermansiaceae</taxon>
        <taxon>Akkermansia</taxon>
    </lineage>
</organism>
<evidence type="ECO:0000256" key="1">
    <source>
        <dbReference type="SAM" id="SignalP"/>
    </source>
</evidence>
<reference evidence="2" key="1">
    <citation type="submission" date="2019-11" db="EMBL/GenBank/DDBJ databases">
        <authorList>
            <person name="Feng L."/>
        </authorList>
    </citation>
    <scope>NUCLEOTIDE SEQUENCE</scope>
    <source>
        <strain evidence="2">AMuciniphilaLFYP55</strain>
    </source>
</reference>
<proteinExistence type="predicted"/>
<feature type="chain" id="PRO_5026779951" evidence="1">
    <location>
        <begin position="21"/>
        <end position="147"/>
    </location>
</feature>